<gene>
    <name evidence="11" type="ORF">CFC21_068520</name>
</gene>
<name>A0A9R1HAD5_WHEAT</name>
<dbReference type="EMBL" id="CM022223">
    <property type="protein sequence ID" value="KAF7061858.1"/>
    <property type="molecule type" value="Genomic_DNA"/>
</dbReference>
<evidence type="ECO:0000259" key="10">
    <source>
        <dbReference type="Pfam" id="PF04535"/>
    </source>
</evidence>
<dbReference type="PANTHER" id="PTHR33573:SF60">
    <property type="entry name" value="CASP-LIKE PROTEIN 4B3"/>
    <property type="match status" value="1"/>
</dbReference>
<dbReference type="InterPro" id="IPR006702">
    <property type="entry name" value="CASP_dom"/>
</dbReference>
<keyword evidence="7 8" id="KW-0472">Membrane</keyword>
<comment type="subcellular location">
    <subcellularLocation>
        <location evidence="1 8">Cell membrane</location>
        <topology evidence="1 8">Multi-pass membrane protein</topology>
    </subcellularLocation>
</comment>
<comment type="subunit">
    <text evidence="3 8">Homodimer and heterodimers.</text>
</comment>
<feature type="region of interest" description="Disordered" evidence="9">
    <location>
        <begin position="1"/>
        <end position="20"/>
    </location>
</feature>
<evidence type="ECO:0000256" key="3">
    <source>
        <dbReference type="ARBA" id="ARBA00011489"/>
    </source>
</evidence>
<dbReference type="PANTHER" id="PTHR33573">
    <property type="entry name" value="CASP-LIKE PROTEIN 4A4"/>
    <property type="match status" value="1"/>
</dbReference>
<protein>
    <recommendedName>
        <fullName evidence="8">CASP-like protein</fullName>
    </recommendedName>
</protein>
<comment type="caution">
    <text evidence="11">The sequence shown here is derived from an EMBL/GenBank/DDBJ whole genome shotgun (WGS) entry which is preliminary data.</text>
</comment>
<keyword evidence="4 8" id="KW-1003">Cell membrane</keyword>
<dbReference type="GO" id="GO:0005886">
    <property type="term" value="C:plasma membrane"/>
    <property type="evidence" value="ECO:0007669"/>
    <property type="project" value="UniProtKB-SubCell"/>
</dbReference>
<feature type="domain" description="Casparian strip membrane protein" evidence="10">
    <location>
        <begin position="39"/>
        <end position="163"/>
    </location>
</feature>
<evidence type="ECO:0000256" key="6">
    <source>
        <dbReference type="ARBA" id="ARBA00022989"/>
    </source>
</evidence>
<keyword evidence="5 8" id="KW-0812">Transmembrane</keyword>
<evidence type="ECO:0000256" key="4">
    <source>
        <dbReference type="ARBA" id="ARBA00022475"/>
    </source>
</evidence>
<evidence type="ECO:0000256" key="5">
    <source>
        <dbReference type="ARBA" id="ARBA00022692"/>
    </source>
</evidence>
<proteinExistence type="inferred from homology"/>
<dbReference type="Pfam" id="PF04535">
    <property type="entry name" value="CASP_dom"/>
    <property type="match status" value="1"/>
</dbReference>
<sequence>MSSAPASSEPHDAPAADSSVPASRSIAERWKMEAAPVRARLLLRAFAWLFSLLALVVMATDVHGRGGAQDFSTYPEYNYCLGMSIIALLYATAQLLRDAHRLSSGRDLVAGRKAAAVLDFAGDQVVAYSLISGLSAAAPVTDYMRQAADNLFNDSAAAAISLASSPSWPSASRPHLWVQSFLRSLV</sequence>
<keyword evidence="6 8" id="KW-1133">Transmembrane helix</keyword>
<accession>A0A9R1HAD5</accession>
<dbReference type="OrthoDB" id="1924823at2759"/>
<feature type="transmembrane region" description="Helical" evidence="8">
    <location>
        <begin position="79"/>
        <end position="96"/>
    </location>
</feature>
<feature type="transmembrane region" description="Helical" evidence="8">
    <location>
        <begin position="41"/>
        <end position="59"/>
    </location>
</feature>
<evidence type="ECO:0000313" key="11">
    <source>
        <dbReference type="EMBL" id="KAF7061858.1"/>
    </source>
</evidence>
<dbReference type="Proteomes" id="UP000815260">
    <property type="component" value="Chromosome 5A"/>
</dbReference>
<evidence type="ECO:0000256" key="1">
    <source>
        <dbReference type="ARBA" id="ARBA00004651"/>
    </source>
</evidence>
<comment type="caution">
    <text evidence="8">Lacks conserved residue(s) required for the propagation of feature annotation.</text>
</comment>
<comment type="similarity">
    <text evidence="2 8">Belongs to the Casparian strip membrane proteins (CASP) family.</text>
</comment>
<dbReference type="AlphaFoldDB" id="A0A9R1HAD5"/>
<evidence type="ECO:0000256" key="2">
    <source>
        <dbReference type="ARBA" id="ARBA00007651"/>
    </source>
</evidence>
<evidence type="ECO:0000256" key="7">
    <source>
        <dbReference type="ARBA" id="ARBA00023136"/>
    </source>
</evidence>
<evidence type="ECO:0000256" key="9">
    <source>
        <dbReference type="SAM" id="MobiDB-lite"/>
    </source>
</evidence>
<reference evidence="11" key="2">
    <citation type="submission" date="2020-03" db="EMBL/GenBank/DDBJ databases">
        <title>The second near-complete assembly of the hexaploid bread wheat (Triticum aestivum) genome.</title>
        <authorList>
            <person name="Zimin A.V."/>
            <person name="Puiu D."/>
            <person name="Shumante A."/>
            <person name="Alonge M."/>
            <person name="Salzberg S.L."/>
        </authorList>
    </citation>
    <scope>NUCLEOTIDE SEQUENCE</scope>
    <source>
        <tissue evidence="11">Leaf</tissue>
    </source>
</reference>
<reference evidence="11" key="1">
    <citation type="journal article" date="2017" name="Gigascience">
        <title>The first near-complete assembly of the hexaploid bread wheat genome, Triticum aestivum.</title>
        <authorList>
            <person name="Zimin A.V."/>
            <person name="Puiu D."/>
            <person name="Hall R."/>
            <person name="Kingan S."/>
            <person name="Clavijo B.J."/>
            <person name="Salzberg S.L."/>
        </authorList>
    </citation>
    <scope>NUCLEOTIDE SEQUENCE</scope>
    <source>
        <tissue evidence="11">Leaf</tissue>
    </source>
</reference>
<organism evidence="11">
    <name type="scientific">Triticum aestivum</name>
    <name type="common">Wheat</name>
    <dbReference type="NCBI Taxonomy" id="4565"/>
    <lineage>
        <taxon>Eukaryota</taxon>
        <taxon>Viridiplantae</taxon>
        <taxon>Streptophyta</taxon>
        <taxon>Embryophyta</taxon>
        <taxon>Tracheophyta</taxon>
        <taxon>Spermatophyta</taxon>
        <taxon>Magnoliopsida</taxon>
        <taxon>Liliopsida</taxon>
        <taxon>Poales</taxon>
        <taxon>Poaceae</taxon>
        <taxon>BOP clade</taxon>
        <taxon>Pooideae</taxon>
        <taxon>Triticodae</taxon>
        <taxon>Triticeae</taxon>
        <taxon>Triticinae</taxon>
        <taxon>Triticum</taxon>
    </lineage>
</organism>
<evidence type="ECO:0000256" key="8">
    <source>
        <dbReference type="RuleBase" id="RU361233"/>
    </source>
</evidence>